<sequence length="99" mass="11014">MGNVKIDGRKVDEALAAAKSIEASIKSTAKTCESLLSFVRSANWSGNSRDSFLSYLEIILPYHKEMIDAVEKQTKALNNLEGYINDFQQDSSVKEVRSL</sequence>
<dbReference type="OrthoDB" id="2224332at2"/>
<dbReference type="Proteomes" id="UP000254519">
    <property type="component" value="Unassembled WGS sequence"/>
</dbReference>
<name>A0A380BB55_SPOPA</name>
<evidence type="ECO:0000313" key="2">
    <source>
        <dbReference type="Proteomes" id="UP000254519"/>
    </source>
</evidence>
<dbReference type="InterPro" id="IPR010310">
    <property type="entry name" value="T7SS_ESAT-6-like"/>
</dbReference>
<protein>
    <submittedName>
        <fullName evidence="1">Virulence factor EsxB</fullName>
    </submittedName>
</protein>
<gene>
    <name evidence="1" type="ORF">NCTC4822_00098</name>
</gene>
<keyword evidence="2" id="KW-1185">Reference proteome</keyword>
<organism evidence="1 2">
    <name type="scientific">Sporosarcina pasteurii</name>
    <name type="common">Bacillus pasteurii</name>
    <dbReference type="NCBI Taxonomy" id="1474"/>
    <lineage>
        <taxon>Bacteria</taxon>
        <taxon>Bacillati</taxon>
        <taxon>Bacillota</taxon>
        <taxon>Bacilli</taxon>
        <taxon>Bacillales</taxon>
        <taxon>Caryophanaceae</taxon>
        <taxon>Sporosarcina</taxon>
    </lineage>
</organism>
<dbReference type="RefSeq" id="WP_115359663.1">
    <property type="nucleotide sequence ID" value="NZ_CP038012.1"/>
</dbReference>
<accession>A0A380BB55</accession>
<dbReference type="Pfam" id="PF06013">
    <property type="entry name" value="WXG100"/>
    <property type="match status" value="1"/>
</dbReference>
<dbReference type="EMBL" id="UGYZ01000002">
    <property type="protein sequence ID" value="SUI98306.1"/>
    <property type="molecule type" value="Genomic_DNA"/>
</dbReference>
<reference evidence="1 2" key="1">
    <citation type="submission" date="2018-06" db="EMBL/GenBank/DDBJ databases">
        <authorList>
            <consortium name="Pathogen Informatics"/>
            <person name="Doyle S."/>
        </authorList>
    </citation>
    <scope>NUCLEOTIDE SEQUENCE [LARGE SCALE GENOMIC DNA]</scope>
    <source>
        <strain evidence="2">ATCC 11859 / DSM 33 / NCIB 8841 / NCTC 4822</strain>
    </source>
</reference>
<proteinExistence type="predicted"/>
<dbReference type="AlphaFoldDB" id="A0A380BB55"/>
<evidence type="ECO:0000313" key="1">
    <source>
        <dbReference type="EMBL" id="SUI98306.1"/>
    </source>
</evidence>